<feature type="transmembrane region" description="Helical" evidence="6">
    <location>
        <begin position="241"/>
        <end position="259"/>
    </location>
</feature>
<dbReference type="InterPro" id="IPR011701">
    <property type="entry name" value="MFS"/>
</dbReference>
<comment type="caution">
    <text evidence="8">The sequence shown here is derived from an EMBL/GenBank/DDBJ whole genome shotgun (WGS) entry which is preliminary data.</text>
</comment>
<feature type="domain" description="Major facilitator superfamily (MFS) profile" evidence="7">
    <location>
        <begin position="1"/>
        <end position="380"/>
    </location>
</feature>
<name>A0A3S0K042_9GAMM</name>
<protein>
    <submittedName>
        <fullName evidence="8">MFS transporter</fullName>
    </submittedName>
</protein>
<dbReference type="InterPro" id="IPR020846">
    <property type="entry name" value="MFS_dom"/>
</dbReference>
<dbReference type="GO" id="GO:0005886">
    <property type="term" value="C:plasma membrane"/>
    <property type="evidence" value="ECO:0007669"/>
    <property type="project" value="UniProtKB-SubCell"/>
</dbReference>
<keyword evidence="2" id="KW-1003">Cell membrane</keyword>
<keyword evidence="5 6" id="KW-0472">Membrane</keyword>
<dbReference type="InterPro" id="IPR050189">
    <property type="entry name" value="MFS_Efflux_Transporters"/>
</dbReference>
<dbReference type="RefSeq" id="WP_126505664.1">
    <property type="nucleotide sequence ID" value="NZ_RXNV01000003.1"/>
</dbReference>
<dbReference type="InterPro" id="IPR036259">
    <property type="entry name" value="MFS_trans_sf"/>
</dbReference>
<feature type="transmembrane region" description="Helical" evidence="6">
    <location>
        <begin position="271"/>
        <end position="290"/>
    </location>
</feature>
<evidence type="ECO:0000313" key="9">
    <source>
        <dbReference type="Proteomes" id="UP000282060"/>
    </source>
</evidence>
<organism evidence="8 9">
    <name type="scientific">Shewanella atlantica</name>
    <dbReference type="NCBI Taxonomy" id="271099"/>
    <lineage>
        <taxon>Bacteria</taxon>
        <taxon>Pseudomonadati</taxon>
        <taxon>Pseudomonadota</taxon>
        <taxon>Gammaproteobacteria</taxon>
        <taxon>Alteromonadales</taxon>
        <taxon>Shewanellaceae</taxon>
        <taxon>Shewanella</taxon>
    </lineage>
</organism>
<proteinExistence type="predicted"/>
<feature type="transmembrane region" description="Helical" evidence="6">
    <location>
        <begin position="130"/>
        <end position="153"/>
    </location>
</feature>
<evidence type="ECO:0000256" key="2">
    <source>
        <dbReference type="ARBA" id="ARBA00022475"/>
    </source>
</evidence>
<gene>
    <name evidence="8" type="ORF">EKG39_10330</name>
</gene>
<reference evidence="8 9" key="1">
    <citation type="submission" date="2018-12" db="EMBL/GenBank/DDBJ databases">
        <authorList>
            <person name="Yu L."/>
        </authorList>
    </citation>
    <scope>NUCLEOTIDE SEQUENCE [LARGE SCALE GENOMIC DNA]</scope>
    <source>
        <strain evidence="8 9">HAW-EB5</strain>
    </source>
</reference>
<feature type="transmembrane region" description="Helical" evidence="6">
    <location>
        <begin position="46"/>
        <end position="63"/>
    </location>
</feature>
<dbReference type="PROSITE" id="PS50850">
    <property type="entry name" value="MFS"/>
    <property type="match status" value="1"/>
</dbReference>
<dbReference type="CDD" id="cd17320">
    <property type="entry name" value="MFS_MdfA_MDR_like"/>
    <property type="match status" value="1"/>
</dbReference>
<evidence type="ECO:0000256" key="6">
    <source>
        <dbReference type="SAM" id="Phobius"/>
    </source>
</evidence>
<dbReference type="Pfam" id="PF07690">
    <property type="entry name" value="MFS_1"/>
    <property type="match status" value="1"/>
</dbReference>
<dbReference type="Proteomes" id="UP000282060">
    <property type="component" value="Unassembled WGS sequence"/>
</dbReference>
<keyword evidence="4 6" id="KW-1133">Transmembrane helix</keyword>
<dbReference type="EMBL" id="RXNV01000003">
    <property type="protein sequence ID" value="RTR32760.1"/>
    <property type="molecule type" value="Genomic_DNA"/>
</dbReference>
<evidence type="ECO:0000256" key="1">
    <source>
        <dbReference type="ARBA" id="ARBA00004651"/>
    </source>
</evidence>
<feature type="transmembrane region" description="Helical" evidence="6">
    <location>
        <begin position="354"/>
        <end position="373"/>
    </location>
</feature>
<evidence type="ECO:0000313" key="8">
    <source>
        <dbReference type="EMBL" id="RTR32760.1"/>
    </source>
</evidence>
<dbReference type="PANTHER" id="PTHR43124:SF3">
    <property type="entry name" value="CHLORAMPHENICOL EFFLUX PUMP RV0191"/>
    <property type="match status" value="1"/>
</dbReference>
<dbReference type="AlphaFoldDB" id="A0A3S0K042"/>
<comment type="subcellular location">
    <subcellularLocation>
        <location evidence="1">Cell membrane</location>
        <topology evidence="1">Multi-pass membrane protein</topology>
    </subcellularLocation>
</comment>
<feature type="transmembrane region" description="Helical" evidence="6">
    <location>
        <begin position="95"/>
        <end position="118"/>
    </location>
</feature>
<dbReference type="OrthoDB" id="9814303at2"/>
<feature type="transmembrane region" description="Helical" evidence="6">
    <location>
        <begin position="159"/>
        <end position="180"/>
    </location>
</feature>
<evidence type="ECO:0000256" key="3">
    <source>
        <dbReference type="ARBA" id="ARBA00022692"/>
    </source>
</evidence>
<keyword evidence="3 6" id="KW-0812">Transmembrane</keyword>
<feature type="transmembrane region" description="Helical" evidence="6">
    <location>
        <begin position="72"/>
        <end position="89"/>
    </location>
</feature>
<sequence length="385" mass="41181">MKKLPPIWLMVTLLMFPQIVETIYSPVLPHISKAFAVNMQTASQTLSVYFIAFALGVVFWGRLCDILGRRRAMLYGLLTYGIGALTAIITKHFELLLLGRIISAFGAAVGSVVTQTMLRDSYQPAELGKVFSLMGMGISISPVIGLLAGGVIAQSLGHTGVFSVLLLLAVVLLLISVKALPETQVKTDKRVELWPLAKRMLRDRKIWRSAALVAQFNLMLFSYYALAPFIFAGLNLSSIEFGYSGVVLALGSLMGSLLNKQLLSRGWQAMTLINLASAMALFGGVGVWLLQSSLAFLLPMVCVVMAFGIAIPNILSQALVDYKQVAGSAGALFGLAYYLMLGAGLALAGLLHNLGQVLLLAAGLSGVLCLLNIRSETPALSTRGA</sequence>
<keyword evidence="9" id="KW-1185">Reference proteome</keyword>
<dbReference type="GO" id="GO:0022857">
    <property type="term" value="F:transmembrane transporter activity"/>
    <property type="evidence" value="ECO:0007669"/>
    <property type="project" value="InterPro"/>
</dbReference>
<dbReference type="PANTHER" id="PTHR43124">
    <property type="entry name" value="PURINE EFFLUX PUMP PBUE"/>
    <property type="match status" value="1"/>
</dbReference>
<dbReference type="SUPFAM" id="SSF103473">
    <property type="entry name" value="MFS general substrate transporter"/>
    <property type="match status" value="1"/>
</dbReference>
<feature type="transmembrane region" description="Helical" evidence="6">
    <location>
        <begin position="296"/>
        <end position="315"/>
    </location>
</feature>
<evidence type="ECO:0000256" key="5">
    <source>
        <dbReference type="ARBA" id="ARBA00023136"/>
    </source>
</evidence>
<evidence type="ECO:0000256" key="4">
    <source>
        <dbReference type="ARBA" id="ARBA00022989"/>
    </source>
</evidence>
<accession>A0A3S0K042</accession>
<evidence type="ECO:0000259" key="7">
    <source>
        <dbReference type="PROSITE" id="PS50850"/>
    </source>
</evidence>
<feature type="transmembrane region" description="Helical" evidence="6">
    <location>
        <begin position="327"/>
        <end position="348"/>
    </location>
</feature>
<dbReference type="Gene3D" id="1.20.1720.10">
    <property type="entry name" value="Multidrug resistance protein D"/>
    <property type="match status" value="1"/>
</dbReference>
<feature type="transmembrane region" description="Helical" evidence="6">
    <location>
        <begin position="206"/>
        <end position="226"/>
    </location>
</feature>